<evidence type="ECO:0000313" key="3">
    <source>
        <dbReference type="Proteomes" id="UP000002051"/>
    </source>
</evidence>
<accession>G7IMP0</accession>
<dbReference type="EMBL" id="CM001218">
    <property type="protein sequence ID" value="AES64931.1"/>
    <property type="molecule type" value="Genomic_DNA"/>
</dbReference>
<organism evidence="1 3">
    <name type="scientific">Medicago truncatula</name>
    <name type="common">Barrel medic</name>
    <name type="synonym">Medicago tribuloides</name>
    <dbReference type="NCBI Taxonomy" id="3880"/>
    <lineage>
        <taxon>Eukaryota</taxon>
        <taxon>Viridiplantae</taxon>
        <taxon>Streptophyta</taxon>
        <taxon>Embryophyta</taxon>
        <taxon>Tracheophyta</taxon>
        <taxon>Spermatophyta</taxon>
        <taxon>Magnoliopsida</taxon>
        <taxon>eudicotyledons</taxon>
        <taxon>Gunneridae</taxon>
        <taxon>Pentapetalae</taxon>
        <taxon>rosids</taxon>
        <taxon>fabids</taxon>
        <taxon>Fabales</taxon>
        <taxon>Fabaceae</taxon>
        <taxon>Papilionoideae</taxon>
        <taxon>50 kb inversion clade</taxon>
        <taxon>NPAAA clade</taxon>
        <taxon>Hologalegina</taxon>
        <taxon>IRL clade</taxon>
        <taxon>Trifolieae</taxon>
        <taxon>Medicago</taxon>
    </lineage>
</organism>
<dbReference type="EnsemblPlants" id="AES64931">
    <property type="protein sequence ID" value="AES64931"/>
    <property type="gene ID" value="MTR_2g033380"/>
</dbReference>
<name>G7IMP0_MEDTR</name>
<proteinExistence type="predicted"/>
<reference evidence="1 3" key="1">
    <citation type="journal article" date="2011" name="Nature">
        <title>The Medicago genome provides insight into the evolution of rhizobial symbioses.</title>
        <authorList>
            <person name="Young N.D."/>
            <person name="Debelle F."/>
            <person name="Oldroyd G.E."/>
            <person name="Geurts R."/>
            <person name="Cannon S.B."/>
            <person name="Udvardi M.K."/>
            <person name="Benedito V.A."/>
            <person name="Mayer K.F."/>
            <person name="Gouzy J."/>
            <person name="Schoof H."/>
            <person name="Van de Peer Y."/>
            <person name="Proost S."/>
            <person name="Cook D.R."/>
            <person name="Meyers B.C."/>
            <person name="Spannagl M."/>
            <person name="Cheung F."/>
            <person name="De Mita S."/>
            <person name="Krishnakumar V."/>
            <person name="Gundlach H."/>
            <person name="Zhou S."/>
            <person name="Mudge J."/>
            <person name="Bharti A.K."/>
            <person name="Murray J.D."/>
            <person name="Naoumkina M.A."/>
            <person name="Rosen B."/>
            <person name="Silverstein K.A."/>
            <person name="Tang H."/>
            <person name="Rombauts S."/>
            <person name="Zhao P.X."/>
            <person name="Zhou P."/>
            <person name="Barbe V."/>
            <person name="Bardou P."/>
            <person name="Bechner M."/>
            <person name="Bellec A."/>
            <person name="Berger A."/>
            <person name="Berges H."/>
            <person name="Bidwell S."/>
            <person name="Bisseling T."/>
            <person name="Choisne N."/>
            <person name="Couloux A."/>
            <person name="Denny R."/>
            <person name="Deshpande S."/>
            <person name="Dai X."/>
            <person name="Doyle J.J."/>
            <person name="Dudez A.M."/>
            <person name="Farmer A.D."/>
            <person name="Fouteau S."/>
            <person name="Franken C."/>
            <person name="Gibelin C."/>
            <person name="Gish J."/>
            <person name="Goldstein S."/>
            <person name="Gonzalez A.J."/>
            <person name="Green P.J."/>
            <person name="Hallab A."/>
            <person name="Hartog M."/>
            <person name="Hua A."/>
            <person name="Humphray S.J."/>
            <person name="Jeong D.H."/>
            <person name="Jing Y."/>
            <person name="Jocker A."/>
            <person name="Kenton S.M."/>
            <person name="Kim D.J."/>
            <person name="Klee K."/>
            <person name="Lai H."/>
            <person name="Lang C."/>
            <person name="Lin S."/>
            <person name="Macmil S.L."/>
            <person name="Magdelenat G."/>
            <person name="Matthews L."/>
            <person name="McCorrison J."/>
            <person name="Monaghan E.L."/>
            <person name="Mun J.H."/>
            <person name="Najar F.Z."/>
            <person name="Nicholson C."/>
            <person name="Noirot C."/>
            <person name="O'Bleness M."/>
            <person name="Paule C.R."/>
            <person name="Poulain J."/>
            <person name="Prion F."/>
            <person name="Qin B."/>
            <person name="Qu C."/>
            <person name="Retzel E.F."/>
            <person name="Riddle C."/>
            <person name="Sallet E."/>
            <person name="Samain S."/>
            <person name="Samson N."/>
            <person name="Sanders I."/>
            <person name="Saurat O."/>
            <person name="Scarpelli C."/>
            <person name="Schiex T."/>
            <person name="Segurens B."/>
            <person name="Severin A.J."/>
            <person name="Sherrier D.J."/>
            <person name="Shi R."/>
            <person name="Sims S."/>
            <person name="Singer S.R."/>
            <person name="Sinharoy S."/>
            <person name="Sterck L."/>
            <person name="Viollet A."/>
            <person name="Wang B.B."/>
            <person name="Wang K."/>
            <person name="Wang M."/>
            <person name="Wang X."/>
            <person name="Warfsmann J."/>
            <person name="Weissenbach J."/>
            <person name="White D.D."/>
            <person name="White J.D."/>
            <person name="Wiley G.B."/>
            <person name="Wincker P."/>
            <person name="Xing Y."/>
            <person name="Yang L."/>
            <person name="Yao Z."/>
            <person name="Ying F."/>
            <person name="Zhai J."/>
            <person name="Zhou L."/>
            <person name="Zuber A."/>
            <person name="Denarie J."/>
            <person name="Dixon R.A."/>
            <person name="May G.D."/>
            <person name="Schwartz D.C."/>
            <person name="Rogers J."/>
            <person name="Quetier F."/>
            <person name="Town C.D."/>
            <person name="Roe B.A."/>
        </authorList>
    </citation>
    <scope>NUCLEOTIDE SEQUENCE [LARGE SCALE GENOMIC DNA]</scope>
    <source>
        <strain evidence="1">A17</strain>
        <strain evidence="2 3">cv. Jemalong A17</strain>
    </source>
</reference>
<dbReference type="Proteomes" id="UP000002051">
    <property type="component" value="Chromosome 2"/>
</dbReference>
<gene>
    <name evidence="1" type="ordered locus">MTR_2g033380</name>
</gene>
<dbReference type="PaxDb" id="3880-AES64931"/>
<reference evidence="2" key="3">
    <citation type="submission" date="2015-04" db="UniProtKB">
        <authorList>
            <consortium name="EnsemblPlants"/>
        </authorList>
    </citation>
    <scope>IDENTIFICATION</scope>
    <source>
        <strain evidence="2">cv. Jemalong A17</strain>
    </source>
</reference>
<keyword evidence="3" id="KW-1185">Reference proteome</keyword>
<reference evidence="1 3" key="2">
    <citation type="journal article" date="2014" name="BMC Genomics">
        <title>An improved genome release (version Mt4.0) for the model legume Medicago truncatula.</title>
        <authorList>
            <person name="Tang H."/>
            <person name="Krishnakumar V."/>
            <person name="Bidwell S."/>
            <person name="Rosen B."/>
            <person name="Chan A."/>
            <person name="Zhou S."/>
            <person name="Gentzbittel L."/>
            <person name="Childs K.L."/>
            <person name="Yandell M."/>
            <person name="Gundlach H."/>
            <person name="Mayer K.F."/>
            <person name="Schwartz D.C."/>
            <person name="Town C.D."/>
        </authorList>
    </citation>
    <scope>GENOME REANNOTATION</scope>
    <source>
        <strain evidence="2 3">cv. Jemalong A17</strain>
    </source>
</reference>
<dbReference type="AlphaFoldDB" id="G7IMP0"/>
<evidence type="ECO:0000313" key="1">
    <source>
        <dbReference type="EMBL" id="AES64931.1"/>
    </source>
</evidence>
<sequence length="74" mass="8009">MKPKDKFVKGPNKENLMHVMSTSRSKFMTTMVNPLRFCDKKEEDIGGSEIVADNSSATSALAAVIVASMLSSCP</sequence>
<evidence type="ECO:0000313" key="2">
    <source>
        <dbReference type="EnsemblPlants" id="AES64931"/>
    </source>
</evidence>
<dbReference type="HOGENOM" id="CLU_2691447_0_0_1"/>
<protein>
    <submittedName>
        <fullName evidence="1 2">Uncharacterized protein</fullName>
    </submittedName>
</protein>